<evidence type="ECO:0000256" key="4">
    <source>
        <dbReference type="ARBA" id="ARBA00022771"/>
    </source>
</evidence>
<evidence type="ECO:0000256" key="2">
    <source>
        <dbReference type="ARBA" id="ARBA00006177"/>
    </source>
</evidence>
<evidence type="ECO:0000313" key="14">
    <source>
        <dbReference type="EMBL" id="MBY31812.1"/>
    </source>
</evidence>
<keyword evidence="5" id="KW-0862">Zinc</keyword>
<keyword evidence="4 12" id="KW-0863">Zinc-finger</keyword>
<sequence length="100" mass="11479">MPTKNACILCLRSVSKNPGLSLFGFPKDPNRLKIWLLKCGLTEDDVRSNRKLCLFHFVETDFGKGVKRRSLKSNAIPTIFEEGHLLYETPSMSFKEEFKN</sequence>
<keyword evidence="7" id="KW-0175">Coiled coil</keyword>
<dbReference type="EMBL" id="GGMR01019193">
    <property type="protein sequence ID" value="MBY31812.1"/>
    <property type="molecule type" value="Transcribed_RNA"/>
</dbReference>
<organism evidence="14">
    <name type="scientific">Schizaphis graminum</name>
    <name type="common">Green bug aphid</name>
    <dbReference type="NCBI Taxonomy" id="13262"/>
    <lineage>
        <taxon>Eukaryota</taxon>
        <taxon>Metazoa</taxon>
        <taxon>Ecdysozoa</taxon>
        <taxon>Arthropoda</taxon>
        <taxon>Hexapoda</taxon>
        <taxon>Insecta</taxon>
        <taxon>Pterygota</taxon>
        <taxon>Neoptera</taxon>
        <taxon>Paraneoptera</taxon>
        <taxon>Hemiptera</taxon>
        <taxon>Sternorrhyncha</taxon>
        <taxon>Aphidomorpha</taxon>
        <taxon>Aphidoidea</taxon>
        <taxon>Aphididae</taxon>
        <taxon>Aphidini</taxon>
        <taxon>Schizaphis</taxon>
    </lineage>
</organism>
<evidence type="ECO:0000256" key="6">
    <source>
        <dbReference type="ARBA" id="ARBA00023015"/>
    </source>
</evidence>
<keyword evidence="9" id="KW-0804">Transcription</keyword>
<evidence type="ECO:0000256" key="7">
    <source>
        <dbReference type="ARBA" id="ARBA00023054"/>
    </source>
</evidence>
<dbReference type="PROSITE" id="PS50950">
    <property type="entry name" value="ZF_THAP"/>
    <property type="match status" value="1"/>
</dbReference>
<keyword evidence="10" id="KW-0539">Nucleus</keyword>
<dbReference type="InterPro" id="IPR026516">
    <property type="entry name" value="THAP1/10"/>
</dbReference>
<evidence type="ECO:0000256" key="11">
    <source>
        <dbReference type="ARBA" id="ARBA00023306"/>
    </source>
</evidence>
<reference evidence="14" key="1">
    <citation type="submission" date="2018-04" db="EMBL/GenBank/DDBJ databases">
        <title>Transcriptome of Schizaphis graminum biotype I.</title>
        <authorList>
            <person name="Scully E.D."/>
            <person name="Geib S.M."/>
            <person name="Palmer N.A."/>
            <person name="Koch K."/>
            <person name="Bradshaw J."/>
            <person name="Heng-Moss T."/>
            <person name="Sarath G."/>
        </authorList>
    </citation>
    <scope>NUCLEOTIDE SEQUENCE</scope>
</reference>
<dbReference type="InterPro" id="IPR038441">
    <property type="entry name" value="THAP_Znf_sf"/>
</dbReference>
<accession>A0A2S2PQR9</accession>
<dbReference type="SMART" id="SM00980">
    <property type="entry name" value="THAP"/>
    <property type="match status" value="1"/>
</dbReference>
<evidence type="ECO:0000259" key="13">
    <source>
        <dbReference type="PROSITE" id="PS50950"/>
    </source>
</evidence>
<dbReference type="SUPFAM" id="SSF57716">
    <property type="entry name" value="Glucocorticoid receptor-like (DNA-binding domain)"/>
    <property type="match status" value="1"/>
</dbReference>
<comment type="subcellular location">
    <subcellularLocation>
        <location evidence="1">Nucleus</location>
        <location evidence="1">Nucleoplasm</location>
    </subcellularLocation>
</comment>
<feature type="domain" description="THAP-type" evidence="13">
    <location>
        <begin position="1"/>
        <end position="80"/>
    </location>
</feature>
<dbReference type="Pfam" id="PF05485">
    <property type="entry name" value="THAP"/>
    <property type="match status" value="1"/>
</dbReference>
<evidence type="ECO:0000256" key="8">
    <source>
        <dbReference type="ARBA" id="ARBA00023125"/>
    </source>
</evidence>
<dbReference type="AlphaFoldDB" id="A0A2S2PQR9"/>
<keyword evidence="6" id="KW-0805">Transcription regulation</keyword>
<keyword evidence="8 12" id="KW-0238">DNA-binding</keyword>
<dbReference type="PANTHER" id="PTHR46600:SF1">
    <property type="entry name" value="THAP DOMAIN-CONTAINING PROTEIN 1"/>
    <property type="match status" value="1"/>
</dbReference>
<dbReference type="SMART" id="SM00692">
    <property type="entry name" value="DM3"/>
    <property type="match status" value="1"/>
</dbReference>
<evidence type="ECO:0000256" key="10">
    <source>
        <dbReference type="ARBA" id="ARBA00023242"/>
    </source>
</evidence>
<evidence type="ECO:0000256" key="5">
    <source>
        <dbReference type="ARBA" id="ARBA00022833"/>
    </source>
</evidence>
<proteinExistence type="inferred from homology"/>
<keyword evidence="11" id="KW-0131">Cell cycle</keyword>
<evidence type="ECO:0000256" key="1">
    <source>
        <dbReference type="ARBA" id="ARBA00004642"/>
    </source>
</evidence>
<protein>
    <recommendedName>
        <fullName evidence="13">THAP-type domain-containing protein</fullName>
    </recommendedName>
</protein>
<dbReference type="PANTHER" id="PTHR46600">
    <property type="entry name" value="THAP DOMAIN-CONTAINING"/>
    <property type="match status" value="1"/>
</dbReference>
<evidence type="ECO:0000256" key="9">
    <source>
        <dbReference type="ARBA" id="ARBA00023163"/>
    </source>
</evidence>
<evidence type="ECO:0000256" key="3">
    <source>
        <dbReference type="ARBA" id="ARBA00022723"/>
    </source>
</evidence>
<name>A0A2S2PQR9_SCHGA</name>
<dbReference type="GO" id="GO:0043565">
    <property type="term" value="F:sequence-specific DNA binding"/>
    <property type="evidence" value="ECO:0007669"/>
    <property type="project" value="InterPro"/>
</dbReference>
<dbReference type="GO" id="GO:0008270">
    <property type="term" value="F:zinc ion binding"/>
    <property type="evidence" value="ECO:0007669"/>
    <property type="project" value="UniProtKB-KW"/>
</dbReference>
<evidence type="ECO:0000256" key="12">
    <source>
        <dbReference type="PROSITE-ProRule" id="PRU00309"/>
    </source>
</evidence>
<dbReference type="GO" id="GO:0005654">
    <property type="term" value="C:nucleoplasm"/>
    <property type="evidence" value="ECO:0007669"/>
    <property type="project" value="UniProtKB-SubCell"/>
</dbReference>
<dbReference type="Gene3D" id="6.20.210.20">
    <property type="entry name" value="THAP domain"/>
    <property type="match status" value="1"/>
</dbReference>
<gene>
    <name evidence="14" type="ORF">g.2157</name>
</gene>
<comment type="similarity">
    <text evidence="2">Belongs to the THAP1 family.</text>
</comment>
<keyword evidence="3" id="KW-0479">Metal-binding</keyword>
<dbReference type="InterPro" id="IPR006612">
    <property type="entry name" value="THAP_Znf"/>
</dbReference>